<evidence type="ECO:0000313" key="2">
    <source>
        <dbReference type="Proteomes" id="UP000434582"/>
    </source>
</evidence>
<dbReference type="RefSeq" id="WP_153346373.1">
    <property type="nucleotide sequence ID" value="NZ_WIVE01000076.1"/>
</dbReference>
<dbReference type="OrthoDB" id="1351853at2"/>
<sequence>MNELLRLIDRLIVRPQGHRIMRARQVNLRPVKDLDRIDEDGSLAAALALFEGAPGPVDSDAPPPPLTVMVRTCLKGARRTRTHPVTGEPQETAVLACLGSLVASVNRAAETGAVPDLRVEVDDDRSEPEARARIEAVLDRLSVPWTLRTPDETLAGPVLHAQFRRAAGADRLVYFVEDDYLHEPEAIAALVGFYHQVHRATGGPMMLHPQEQRVLYGRHYPSYLVMGADRRWRTTRHMSHTLFTHGHVVRDHWDCFENTRYVGHPVKKQAHKGAERKTTNRVLDVLPGFCPLPALAGHFQAPELLPPFFDWGRLYETHRPDTTT</sequence>
<comment type="caution">
    <text evidence="1">The sequence shown here is derived from an EMBL/GenBank/DDBJ whole genome shotgun (WGS) entry which is preliminary data.</text>
</comment>
<dbReference type="AlphaFoldDB" id="A0A7X1ZIQ7"/>
<organism evidence="1 2">
    <name type="scientific">Roseospira navarrensis</name>
    <dbReference type="NCBI Taxonomy" id="140058"/>
    <lineage>
        <taxon>Bacteria</taxon>
        <taxon>Pseudomonadati</taxon>
        <taxon>Pseudomonadota</taxon>
        <taxon>Alphaproteobacteria</taxon>
        <taxon>Rhodospirillales</taxon>
        <taxon>Rhodospirillaceae</taxon>
        <taxon>Roseospira</taxon>
    </lineage>
</organism>
<evidence type="ECO:0008006" key="3">
    <source>
        <dbReference type="Google" id="ProtNLM"/>
    </source>
</evidence>
<accession>A0A7X1ZIQ7</accession>
<evidence type="ECO:0000313" key="1">
    <source>
        <dbReference type="EMBL" id="MQX38177.1"/>
    </source>
</evidence>
<reference evidence="1 2" key="1">
    <citation type="submission" date="2019-10" db="EMBL/GenBank/DDBJ databases">
        <title>Draft whole-genome sequence of the purple nonsulfur photosynthetic bacterium Roseospira navarrensis DSM 15114.</title>
        <authorList>
            <person name="Kyndt J.A."/>
            <person name="Meyer T.E."/>
        </authorList>
    </citation>
    <scope>NUCLEOTIDE SEQUENCE [LARGE SCALE GENOMIC DNA]</scope>
    <source>
        <strain evidence="1 2">DSM 15114</strain>
    </source>
</reference>
<dbReference type="Proteomes" id="UP000434582">
    <property type="component" value="Unassembled WGS sequence"/>
</dbReference>
<dbReference type="EMBL" id="WIVE01000076">
    <property type="protein sequence ID" value="MQX38177.1"/>
    <property type="molecule type" value="Genomic_DNA"/>
</dbReference>
<gene>
    <name evidence="1" type="ORF">GHC57_16805</name>
</gene>
<name>A0A7X1ZIQ7_9PROT</name>
<protein>
    <recommendedName>
        <fullName evidence="3">Glycosyltransferase</fullName>
    </recommendedName>
</protein>
<keyword evidence="2" id="KW-1185">Reference proteome</keyword>
<proteinExistence type="predicted"/>